<name>A0A095EAI7_CRYD2</name>
<reference evidence="3 4" key="2">
    <citation type="journal article" date="2018" name="Proc. Natl. Acad. Sci.">
        <title>RNAi is a critical determinant of centromere evolution in closely related fungi.</title>
        <authorList>
            <person name="Yadav V."/>
            <person name="Sun S."/>
            <person name="Billmyre R.B."/>
            <person name="Thimmappa B.C."/>
            <person name="Shea T."/>
            <person name="Lintner R."/>
            <person name="Bakkeren G."/>
            <person name="Cuomo C.A."/>
            <person name="Heitman J."/>
            <person name="Sanyal K."/>
        </authorList>
    </citation>
    <scope>NUCLEOTIDE SEQUENCE [LARGE SCALE GENOMIC DNA]</scope>
    <source>
        <strain evidence="3 4">R265</strain>
    </source>
</reference>
<feature type="compositionally biased region" description="Acidic residues" evidence="1">
    <location>
        <begin position="251"/>
        <end position="269"/>
    </location>
</feature>
<evidence type="ECO:0000313" key="4">
    <source>
        <dbReference type="Proteomes" id="UP000029445"/>
    </source>
</evidence>
<feature type="transmembrane region" description="Helical" evidence="2">
    <location>
        <begin position="100"/>
        <end position="117"/>
    </location>
</feature>
<dbReference type="VEuPathDB" id="FungiDB:CNBG_0386"/>
<protein>
    <submittedName>
        <fullName evidence="3">Uncharacterized protein</fullName>
    </submittedName>
</protein>
<evidence type="ECO:0000256" key="1">
    <source>
        <dbReference type="SAM" id="MobiDB-lite"/>
    </source>
</evidence>
<dbReference type="GeneID" id="88176625"/>
<organism evidence="3 4">
    <name type="scientific">Cryptococcus deuterogattii (strain R265)</name>
    <name type="common">Cryptococcus gattii VGII (strain R265)</name>
    <dbReference type="NCBI Taxonomy" id="294750"/>
    <lineage>
        <taxon>Eukaryota</taxon>
        <taxon>Fungi</taxon>
        <taxon>Dikarya</taxon>
        <taxon>Basidiomycota</taxon>
        <taxon>Agaricomycotina</taxon>
        <taxon>Tremellomycetes</taxon>
        <taxon>Tremellales</taxon>
        <taxon>Cryptococcaceae</taxon>
        <taxon>Cryptococcus</taxon>
        <taxon>Cryptococcus gattii species complex</taxon>
    </lineage>
</organism>
<dbReference type="OrthoDB" id="2574956at2759"/>
<gene>
    <name evidence="3" type="ORF">CNBG_0386</name>
</gene>
<keyword evidence="2" id="KW-0812">Transmembrane</keyword>
<dbReference type="Proteomes" id="UP000029445">
    <property type="component" value="Chromosome 4"/>
</dbReference>
<evidence type="ECO:0000313" key="3">
    <source>
        <dbReference type="EMBL" id="KGB74548.1"/>
    </source>
</evidence>
<feature type="transmembrane region" description="Helical" evidence="2">
    <location>
        <begin position="137"/>
        <end position="159"/>
    </location>
</feature>
<keyword evidence="2" id="KW-0472">Membrane</keyword>
<dbReference type="OMA" id="MHGRNIS"/>
<feature type="transmembrane region" description="Helical" evidence="2">
    <location>
        <begin position="70"/>
        <end position="88"/>
    </location>
</feature>
<sequence length="382" mass="41706">MMPRDYSPSIGSASTYSPVLINPSSRPGPSFVPPPPSHRLDLRYAYPLVPLALLDALHTFHYHISVFRCLPGYVLAIGIARALVLFAVGCTQRWRARGGWVGLGGAVSIFMAIWEACTRVLSRNLNDDGSNGLETHLIWFLVMFGGLGTVEYLVFLLLLRLSPSPLRINPLALRLPRSHTQTDMPFAFQTESAILTPGSSRVQRQVHGRNVSNVSNVSRATMRSDWSRCERGVDGAEDVFRVKDQFTEGGAGEDADEDDDGSDEYEDYTSDGQECLPEDDDASSVSSSSIIDLPPPLSPAALSVPTLRPSLSISSHLGALDTSPVIGPLVRRTRSAKFLGRSWGSSREREVDGEAELGQAGSSVRRDQCTREINEGYGTFHD</sequence>
<keyword evidence="2" id="KW-1133">Transmembrane helix</keyword>
<dbReference type="AlphaFoldDB" id="A0A095EAI7"/>
<dbReference type="RefSeq" id="XP_062880541.1">
    <property type="nucleotide sequence ID" value="XM_063024471.1"/>
</dbReference>
<dbReference type="EMBL" id="CP025762">
    <property type="protein sequence ID" value="KGB74548.1"/>
    <property type="molecule type" value="Genomic_DNA"/>
</dbReference>
<evidence type="ECO:0000256" key="2">
    <source>
        <dbReference type="SAM" id="Phobius"/>
    </source>
</evidence>
<dbReference type="HOGENOM" id="CLU_723649_0_0_1"/>
<feature type="region of interest" description="Disordered" evidence="1">
    <location>
        <begin position="240"/>
        <end position="289"/>
    </location>
</feature>
<dbReference type="KEGG" id="cdeu:CNBG_0386"/>
<feature type="region of interest" description="Disordered" evidence="1">
    <location>
        <begin position="345"/>
        <end position="366"/>
    </location>
</feature>
<proteinExistence type="predicted"/>
<accession>A0A095EAI7</accession>
<reference evidence="3 4" key="1">
    <citation type="journal article" date="2011" name="MBio">
        <title>Genome variation in Cryptococcus gattii, an emerging pathogen of immunocompetent hosts.</title>
        <authorList>
            <person name="D'Souza C.A."/>
            <person name="Kronstad J.W."/>
            <person name="Taylor G."/>
            <person name="Warren R."/>
            <person name="Yuen M."/>
            <person name="Hu G."/>
            <person name="Jung W.H."/>
            <person name="Sham A."/>
            <person name="Kidd S.E."/>
            <person name="Tangen K."/>
            <person name="Lee N."/>
            <person name="Zeilmaker T."/>
            <person name="Sawkins J."/>
            <person name="McVicker G."/>
            <person name="Shah S."/>
            <person name="Gnerre S."/>
            <person name="Griggs A."/>
            <person name="Zeng Q."/>
            <person name="Bartlett K."/>
            <person name="Li W."/>
            <person name="Wang X."/>
            <person name="Heitman J."/>
            <person name="Stajich J.E."/>
            <person name="Fraser J.A."/>
            <person name="Meyer W."/>
            <person name="Carter D."/>
            <person name="Schein J."/>
            <person name="Krzywinski M."/>
            <person name="Kwon-Chung K.J."/>
            <person name="Varma A."/>
            <person name="Wang J."/>
            <person name="Brunham R."/>
            <person name="Fyfe M."/>
            <person name="Ouellette B.F."/>
            <person name="Siddiqui A."/>
            <person name="Marra M."/>
            <person name="Jones S."/>
            <person name="Holt R."/>
            <person name="Birren B.W."/>
            <person name="Galagan J.E."/>
            <person name="Cuomo C.A."/>
        </authorList>
    </citation>
    <scope>NUCLEOTIDE SEQUENCE [LARGE SCALE GENOMIC DNA]</scope>
    <source>
        <strain evidence="3 4">R265</strain>
    </source>
</reference>
<keyword evidence="4" id="KW-1185">Reference proteome</keyword>